<protein>
    <submittedName>
        <fullName evidence="8">Major Facilitator Superfamily protein</fullName>
    </submittedName>
</protein>
<dbReference type="PRINTS" id="PR01036">
    <property type="entry name" value="TCRTETB"/>
</dbReference>
<dbReference type="CDD" id="cd17321">
    <property type="entry name" value="MFS_MMR_MDR_like"/>
    <property type="match status" value="1"/>
</dbReference>
<dbReference type="RefSeq" id="WP_074216011.1">
    <property type="nucleotide sequence ID" value="NZ_FSRG01000004.1"/>
</dbReference>
<dbReference type="InterPro" id="IPR036259">
    <property type="entry name" value="MFS_trans_sf"/>
</dbReference>
<organism evidence="8 9">
    <name type="scientific">Halodesulfovibrio marinisediminis DSM 17456</name>
    <dbReference type="NCBI Taxonomy" id="1121457"/>
    <lineage>
        <taxon>Bacteria</taxon>
        <taxon>Pseudomonadati</taxon>
        <taxon>Thermodesulfobacteriota</taxon>
        <taxon>Desulfovibrionia</taxon>
        <taxon>Desulfovibrionales</taxon>
        <taxon>Desulfovibrionaceae</taxon>
        <taxon>Halodesulfovibrio</taxon>
    </lineage>
</organism>
<feature type="transmembrane region" description="Helical" evidence="6">
    <location>
        <begin position="437"/>
        <end position="455"/>
    </location>
</feature>
<evidence type="ECO:0000256" key="3">
    <source>
        <dbReference type="ARBA" id="ARBA00022692"/>
    </source>
</evidence>
<dbReference type="PANTHER" id="PTHR42718:SF9">
    <property type="entry name" value="MAJOR FACILITATOR SUPERFAMILY MULTIDRUG TRANSPORTER MFSC"/>
    <property type="match status" value="1"/>
</dbReference>
<feature type="transmembrane region" description="Helical" evidence="6">
    <location>
        <begin position="103"/>
        <end position="124"/>
    </location>
</feature>
<keyword evidence="9" id="KW-1185">Reference proteome</keyword>
<evidence type="ECO:0000256" key="6">
    <source>
        <dbReference type="SAM" id="Phobius"/>
    </source>
</evidence>
<feature type="domain" description="Major facilitator superfamily (MFS) profile" evidence="7">
    <location>
        <begin position="12"/>
        <end position="459"/>
    </location>
</feature>
<feature type="transmembrane region" description="Helical" evidence="6">
    <location>
        <begin position="166"/>
        <end position="186"/>
    </location>
</feature>
<comment type="subcellular location">
    <subcellularLocation>
        <location evidence="1">Membrane</location>
        <topology evidence="1">Multi-pass membrane protein</topology>
    </subcellularLocation>
</comment>
<dbReference type="GO" id="GO:0016020">
    <property type="term" value="C:membrane"/>
    <property type="evidence" value="ECO:0007669"/>
    <property type="project" value="UniProtKB-SubCell"/>
</dbReference>
<gene>
    <name evidence="8" type="ORF">SAMN02745161_1161</name>
</gene>
<dbReference type="PROSITE" id="PS50850">
    <property type="entry name" value="MFS"/>
    <property type="match status" value="1"/>
</dbReference>
<reference evidence="9" key="1">
    <citation type="submission" date="2016-11" db="EMBL/GenBank/DDBJ databases">
        <authorList>
            <person name="Varghese N."/>
            <person name="Submissions S."/>
        </authorList>
    </citation>
    <scope>NUCLEOTIDE SEQUENCE [LARGE SCALE GENOMIC DNA]</scope>
    <source>
        <strain evidence="9">DSM 17456</strain>
    </source>
</reference>
<feature type="transmembrane region" description="Helical" evidence="6">
    <location>
        <begin position="400"/>
        <end position="417"/>
    </location>
</feature>
<keyword evidence="4 6" id="KW-1133">Transmembrane helix</keyword>
<evidence type="ECO:0000256" key="2">
    <source>
        <dbReference type="ARBA" id="ARBA00022448"/>
    </source>
</evidence>
<dbReference type="OrthoDB" id="9812221at2"/>
<feature type="transmembrane region" description="Helical" evidence="6">
    <location>
        <begin position="263"/>
        <end position="288"/>
    </location>
</feature>
<evidence type="ECO:0000259" key="7">
    <source>
        <dbReference type="PROSITE" id="PS50850"/>
    </source>
</evidence>
<keyword evidence="5 6" id="KW-0472">Membrane</keyword>
<dbReference type="PANTHER" id="PTHR42718">
    <property type="entry name" value="MAJOR FACILITATOR SUPERFAMILY MULTIDRUG TRANSPORTER MFSC"/>
    <property type="match status" value="1"/>
</dbReference>
<dbReference type="STRING" id="1121457.SAMN02745161_1161"/>
<dbReference type="InterPro" id="IPR020846">
    <property type="entry name" value="MFS_dom"/>
</dbReference>
<feature type="transmembrane region" description="Helical" evidence="6">
    <location>
        <begin position="136"/>
        <end position="160"/>
    </location>
</feature>
<dbReference type="Gene3D" id="1.20.1250.20">
    <property type="entry name" value="MFS general substrate transporter like domains"/>
    <property type="match status" value="1"/>
</dbReference>
<dbReference type="GO" id="GO:0022857">
    <property type="term" value="F:transmembrane transporter activity"/>
    <property type="evidence" value="ECO:0007669"/>
    <property type="project" value="InterPro"/>
</dbReference>
<dbReference type="Proteomes" id="UP000184694">
    <property type="component" value="Unassembled WGS sequence"/>
</dbReference>
<evidence type="ECO:0000313" key="8">
    <source>
        <dbReference type="EMBL" id="SIN91472.1"/>
    </source>
</evidence>
<evidence type="ECO:0000256" key="1">
    <source>
        <dbReference type="ARBA" id="ARBA00004141"/>
    </source>
</evidence>
<dbReference type="SUPFAM" id="SSF103473">
    <property type="entry name" value="MFS general substrate transporter"/>
    <property type="match status" value="1"/>
</dbReference>
<evidence type="ECO:0000313" key="9">
    <source>
        <dbReference type="Proteomes" id="UP000184694"/>
    </source>
</evidence>
<proteinExistence type="predicted"/>
<feature type="transmembrane region" description="Helical" evidence="6">
    <location>
        <begin position="359"/>
        <end position="379"/>
    </location>
</feature>
<evidence type="ECO:0000256" key="5">
    <source>
        <dbReference type="ARBA" id="ARBA00023136"/>
    </source>
</evidence>
<feature type="transmembrane region" description="Helical" evidence="6">
    <location>
        <begin position="45"/>
        <end position="66"/>
    </location>
</feature>
<feature type="transmembrane region" description="Helical" evidence="6">
    <location>
        <begin position="332"/>
        <end position="353"/>
    </location>
</feature>
<keyword evidence="3 6" id="KW-0812">Transmembrane</keyword>
<keyword evidence="2" id="KW-0813">Transport</keyword>
<evidence type="ECO:0000256" key="4">
    <source>
        <dbReference type="ARBA" id="ARBA00022989"/>
    </source>
</evidence>
<feature type="transmembrane region" description="Helical" evidence="6">
    <location>
        <begin position="224"/>
        <end position="243"/>
    </location>
</feature>
<feature type="transmembrane region" description="Helical" evidence="6">
    <location>
        <begin position="198"/>
        <end position="218"/>
    </location>
</feature>
<sequence length="473" mass="50076">MTTNKTVSPAAATFIVAAVQFLTPFMMSAVGVALPSIGKEFSAGAFQLGLVEMAYILAGGILMLPCGRFADIRGRKKVFLTGLVVFICATFFIALAPSMEALILLRFVQGAGSALVAANSIAIISSVVPPQVRGRAMGIVAASVYMGLSASPTLTGFIIQYGSWRWIFWGALPLQLAALWLTFTRLHGEWFGAKGAPFDWKGSLMYAAAICMAMTGITHLKAGGIFPILFVLGILGLCAFFFWEAKEEHPILNVPLLKKNRTFSLSSLVLLANYASSFGVTFFFSLYLQQIKGVSPQYTGLTLVIQPAIMAVLSPFVGALGDKVNPGKLTMFGLALCTVALSICSTVTASTSIVTLMSILVLLGFGFAFFSSPNLTVIMNCVEPKHYGVAASLSATMRTLGMLTAMVSISFILSLLMGSNSVSDAPEAFISSMQTGFSIFTVVSAIGVACSFASLRAQKHSAMYQAVPEGSDA</sequence>
<dbReference type="InterPro" id="IPR011701">
    <property type="entry name" value="MFS"/>
</dbReference>
<dbReference type="Gene3D" id="1.20.1720.10">
    <property type="entry name" value="Multidrug resistance protein D"/>
    <property type="match status" value="1"/>
</dbReference>
<feature type="transmembrane region" description="Helical" evidence="6">
    <location>
        <begin position="300"/>
        <end position="320"/>
    </location>
</feature>
<feature type="transmembrane region" description="Helical" evidence="6">
    <location>
        <begin position="78"/>
        <end position="97"/>
    </location>
</feature>
<dbReference type="EMBL" id="FSRG01000004">
    <property type="protein sequence ID" value="SIN91472.1"/>
    <property type="molecule type" value="Genomic_DNA"/>
</dbReference>
<dbReference type="AlphaFoldDB" id="A0A1N6F861"/>
<dbReference type="Pfam" id="PF07690">
    <property type="entry name" value="MFS_1"/>
    <property type="match status" value="1"/>
</dbReference>
<name>A0A1N6F861_9BACT</name>
<accession>A0A1N6F861</accession>